<evidence type="ECO:0000256" key="1">
    <source>
        <dbReference type="SAM" id="Phobius"/>
    </source>
</evidence>
<name>A0A1Z5JC12_FISSO</name>
<keyword evidence="1" id="KW-0812">Transmembrane</keyword>
<feature type="transmembrane region" description="Helical" evidence="1">
    <location>
        <begin position="26"/>
        <end position="47"/>
    </location>
</feature>
<gene>
    <name evidence="2" type="ORF">FisN_15Lh230</name>
</gene>
<dbReference type="InParanoid" id="A0A1Z5JC12"/>
<keyword evidence="3" id="KW-1185">Reference proteome</keyword>
<organism evidence="2 3">
    <name type="scientific">Fistulifera solaris</name>
    <name type="common">Oleaginous diatom</name>
    <dbReference type="NCBI Taxonomy" id="1519565"/>
    <lineage>
        <taxon>Eukaryota</taxon>
        <taxon>Sar</taxon>
        <taxon>Stramenopiles</taxon>
        <taxon>Ochrophyta</taxon>
        <taxon>Bacillariophyta</taxon>
        <taxon>Bacillariophyceae</taxon>
        <taxon>Bacillariophycidae</taxon>
        <taxon>Naviculales</taxon>
        <taxon>Naviculaceae</taxon>
        <taxon>Fistulifera</taxon>
    </lineage>
</organism>
<feature type="transmembrane region" description="Helical" evidence="1">
    <location>
        <begin position="59"/>
        <end position="77"/>
    </location>
</feature>
<keyword evidence="1" id="KW-0472">Membrane</keyword>
<keyword evidence="1" id="KW-1133">Transmembrane helix</keyword>
<protein>
    <submittedName>
        <fullName evidence="2">Uncharacterized protein</fullName>
    </submittedName>
</protein>
<sequence length="556" mass="60947">MNIEEQLLVVNDASEEPDAPTLSKPLAMLFAINGVTMALPATSLLYIVNTRVEMPLSLLPTYAAVSFLPFSLKPIYAVLSSSTLIGSFGRHNLISTFLLIGALSITATAWIQGIVGCFLIAFTNCLSNAWAEFLLGLTLVDEAPCWGPCVGVTVAALQSQAATHRNVGSLVAYLLVCLWMIIEGSSNDRHNISWNGKLNDRIVKELLFLTGVVYIVGTVIAQIRKVGTRRGFFIHANKSSYEQVDNAERDDVDNGITINMASHSTAWKRTSVRLIVLLQITILLILLKQPLEKMTAFSFWLILILLLATSWCLVIRSASRDVIEKWPRSHRTGLYLILRHAVPSVSYIMESFIYDAFAATAPTFLTMLSVWDMLVLSLASWSYGALFRKCHRAYTRMLFVIVGTTTFAAVGFFIANSLLMLLLRTGTDDESERNHVGWSVLVSVLALKSLLTLTSEWKFLPDVILATTTAYISESSDDPALFTQSAWDESDSVGLRYGSLIGCIDFGGMIGSLLAVPLVSAFGTSRDNDWANMEGLIMTASIATLLSGGLTVLLKK</sequence>
<feature type="transmembrane region" description="Helical" evidence="1">
    <location>
        <begin position="97"/>
        <end position="122"/>
    </location>
</feature>
<feature type="transmembrane region" description="Helical" evidence="1">
    <location>
        <begin position="336"/>
        <end position="357"/>
    </location>
</feature>
<feature type="transmembrane region" description="Helical" evidence="1">
    <location>
        <begin position="500"/>
        <end position="523"/>
    </location>
</feature>
<feature type="transmembrane region" description="Helical" evidence="1">
    <location>
        <begin position="398"/>
        <end position="423"/>
    </location>
</feature>
<accession>A0A1Z5JC12</accession>
<feature type="transmembrane region" description="Helical" evidence="1">
    <location>
        <begin position="297"/>
        <end position="315"/>
    </location>
</feature>
<dbReference type="OrthoDB" id="47626at2759"/>
<evidence type="ECO:0000313" key="3">
    <source>
        <dbReference type="Proteomes" id="UP000198406"/>
    </source>
</evidence>
<comment type="caution">
    <text evidence="2">The sequence shown here is derived from an EMBL/GenBank/DDBJ whole genome shotgun (WGS) entry which is preliminary data.</text>
</comment>
<proteinExistence type="predicted"/>
<evidence type="ECO:0000313" key="2">
    <source>
        <dbReference type="EMBL" id="GAX11301.1"/>
    </source>
</evidence>
<dbReference type="EMBL" id="BDSP01000040">
    <property type="protein sequence ID" value="GAX11301.1"/>
    <property type="molecule type" value="Genomic_DNA"/>
</dbReference>
<feature type="transmembrane region" description="Helical" evidence="1">
    <location>
        <begin position="535"/>
        <end position="554"/>
    </location>
</feature>
<feature type="transmembrane region" description="Helical" evidence="1">
    <location>
        <begin position="363"/>
        <end position="386"/>
    </location>
</feature>
<feature type="transmembrane region" description="Helical" evidence="1">
    <location>
        <begin position="202"/>
        <end position="221"/>
    </location>
</feature>
<feature type="transmembrane region" description="Helical" evidence="1">
    <location>
        <begin position="166"/>
        <end position="182"/>
    </location>
</feature>
<dbReference type="Proteomes" id="UP000198406">
    <property type="component" value="Unassembled WGS sequence"/>
</dbReference>
<feature type="transmembrane region" description="Helical" evidence="1">
    <location>
        <begin position="272"/>
        <end position="291"/>
    </location>
</feature>
<reference evidence="2 3" key="1">
    <citation type="journal article" date="2015" name="Plant Cell">
        <title>Oil accumulation by the oleaginous diatom Fistulifera solaris as revealed by the genome and transcriptome.</title>
        <authorList>
            <person name="Tanaka T."/>
            <person name="Maeda Y."/>
            <person name="Veluchamy A."/>
            <person name="Tanaka M."/>
            <person name="Abida H."/>
            <person name="Marechal E."/>
            <person name="Bowler C."/>
            <person name="Muto M."/>
            <person name="Sunaga Y."/>
            <person name="Tanaka M."/>
            <person name="Yoshino T."/>
            <person name="Taniguchi T."/>
            <person name="Fukuda Y."/>
            <person name="Nemoto M."/>
            <person name="Matsumoto M."/>
            <person name="Wong P.S."/>
            <person name="Aburatani S."/>
            <person name="Fujibuchi W."/>
        </authorList>
    </citation>
    <scope>NUCLEOTIDE SEQUENCE [LARGE SCALE GENOMIC DNA]</scope>
    <source>
        <strain evidence="2 3">JPCC DA0580</strain>
    </source>
</reference>
<feature type="transmembrane region" description="Helical" evidence="1">
    <location>
        <begin position="435"/>
        <end position="453"/>
    </location>
</feature>
<dbReference type="AlphaFoldDB" id="A0A1Z5JC12"/>